<evidence type="ECO:0008006" key="3">
    <source>
        <dbReference type="Google" id="ProtNLM"/>
    </source>
</evidence>
<evidence type="ECO:0000313" key="2">
    <source>
        <dbReference type="Proteomes" id="UP000598217"/>
    </source>
</evidence>
<name>A0ABR9HE63_9ACTN</name>
<organism evidence="1 2">
    <name type="scientific">Nocardiopsis terrae</name>
    <dbReference type="NCBI Taxonomy" id="372655"/>
    <lineage>
        <taxon>Bacteria</taxon>
        <taxon>Bacillati</taxon>
        <taxon>Actinomycetota</taxon>
        <taxon>Actinomycetes</taxon>
        <taxon>Streptosporangiales</taxon>
        <taxon>Nocardiopsidaceae</taxon>
        <taxon>Nocardiopsis</taxon>
    </lineage>
</organism>
<reference evidence="1 2" key="1">
    <citation type="submission" date="2020-10" db="EMBL/GenBank/DDBJ databases">
        <title>Sequencing the genomes of 1000 actinobacteria strains.</title>
        <authorList>
            <person name="Klenk H.-P."/>
        </authorList>
    </citation>
    <scope>NUCLEOTIDE SEQUENCE [LARGE SCALE GENOMIC DNA]</scope>
    <source>
        <strain evidence="1 2">DSM 45157</strain>
    </source>
</reference>
<evidence type="ECO:0000313" key="1">
    <source>
        <dbReference type="EMBL" id="MBE1457095.1"/>
    </source>
</evidence>
<keyword evidence="2" id="KW-1185">Reference proteome</keyword>
<sequence length="190" mass="19024">MIIGTGAAAVSAAAVAGGLWFAGDDPDQPRGADAHTAAPGCGVVPEEAIARALPEAVLESSGNGPLPGGESTVCVWTSAGQTDEGQGVLRVNLSARFTDASAEPVVTGEESASRAQAAVVPPRGEQAVLGSGTEGQVWRGQVPGTAELAFRTDNLLVRVSYSGVGGGDPVPFEEARETTVAFAELLGEAL</sequence>
<proteinExistence type="predicted"/>
<accession>A0ABR9HE63</accession>
<gene>
    <name evidence="1" type="ORF">H4W79_001309</name>
</gene>
<dbReference type="RefSeq" id="WP_191273017.1">
    <property type="nucleotide sequence ID" value="NZ_BMXJ01000006.1"/>
</dbReference>
<dbReference type="EMBL" id="JADBDY010000001">
    <property type="protein sequence ID" value="MBE1457095.1"/>
    <property type="molecule type" value="Genomic_DNA"/>
</dbReference>
<protein>
    <recommendedName>
        <fullName evidence="3">DUF3558 domain-containing protein</fullName>
    </recommendedName>
</protein>
<comment type="caution">
    <text evidence="1">The sequence shown here is derived from an EMBL/GenBank/DDBJ whole genome shotgun (WGS) entry which is preliminary data.</text>
</comment>
<dbReference type="Proteomes" id="UP000598217">
    <property type="component" value="Unassembled WGS sequence"/>
</dbReference>